<keyword evidence="7" id="KW-1185">Reference proteome</keyword>
<proteinExistence type="inferred from homology"/>
<dbReference type="InterPro" id="IPR020935">
    <property type="entry name" value="PdiEstase_YfcE_CS"/>
</dbReference>
<dbReference type="InterPro" id="IPR024654">
    <property type="entry name" value="Calcineurin-like_PHP_lpxH"/>
</dbReference>
<dbReference type="PANTHER" id="PTHR43165">
    <property type="entry name" value="METALLOPHOSPHOESTERASE"/>
    <property type="match status" value="1"/>
</dbReference>
<dbReference type="GO" id="GO:0016787">
    <property type="term" value="F:hydrolase activity"/>
    <property type="evidence" value="ECO:0007669"/>
    <property type="project" value="UniProtKB-UniRule"/>
</dbReference>
<dbReference type="AlphaFoldDB" id="A0A370DKW4"/>
<dbReference type="InterPro" id="IPR029052">
    <property type="entry name" value="Metallo-depent_PP-like"/>
</dbReference>
<feature type="domain" description="Calcineurin-like phosphoesterase" evidence="5">
    <location>
        <begin position="4"/>
        <end position="171"/>
    </location>
</feature>
<dbReference type="EMBL" id="QFXC01000007">
    <property type="protein sequence ID" value="RDH84957.1"/>
    <property type="molecule type" value="Genomic_DNA"/>
</dbReference>
<dbReference type="SUPFAM" id="SSF56300">
    <property type="entry name" value="Metallo-dependent phosphatases"/>
    <property type="match status" value="1"/>
</dbReference>
<dbReference type="EC" id="3.1.4.-" evidence="4"/>
<sequence length="208" mass="23194">MALIGLISDVHASPEPVEEAINIFMGKGVDQILCAGDIAGYMDQLDQTVSLLKRSNCQTVVGNHDQSYLKRHGEEADAASIQFLKELPATYEMEMSGKRLYMVHAQPPDESHGGIKLLNKDGEVEPGKREYWSQKLETFDYDVLVVGHTHQVFAEYMGGVLVVNPGSSVFNHSCAILNLQNMLVEMIPLSGEKIEKTWNWGEHMIYAK</sequence>
<accession>A0A370DKW4</accession>
<dbReference type="PANTHER" id="PTHR43165:SF1">
    <property type="entry name" value="PHOSPHODIESTERASE MJ0936"/>
    <property type="match status" value="1"/>
</dbReference>
<evidence type="ECO:0000259" key="5">
    <source>
        <dbReference type="Pfam" id="PF12850"/>
    </source>
</evidence>
<gene>
    <name evidence="6" type="ORF">DIZ80_05700</name>
</gene>
<protein>
    <recommendedName>
        <fullName evidence="4">Phosphoesterase</fullName>
        <ecNumber evidence="4">3.1.4.-</ecNumber>
    </recommendedName>
</protein>
<evidence type="ECO:0000256" key="4">
    <source>
        <dbReference type="RuleBase" id="RU362039"/>
    </source>
</evidence>
<dbReference type="NCBIfam" id="TIGR00040">
    <property type="entry name" value="yfcE"/>
    <property type="match status" value="1"/>
</dbReference>
<dbReference type="PROSITE" id="PS01269">
    <property type="entry name" value="UPF0025"/>
    <property type="match status" value="1"/>
</dbReference>
<dbReference type="InterPro" id="IPR000979">
    <property type="entry name" value="Phosphodiesterase_MJ0936/Vps29"/>
</dbReference>
<evidence type="ECO:0000256" key="1">
    <source>
        <dbReference type="ARBA" id="ARBA00008950"/>
    </source>
</evidence>
<keyword evidence="3" id="KW-0378">Hydrolase</keyword>
<reference evidence="6 7" key="1">
    <citation type="journal article" date="2018" name="ISME J.">
        <title>Endosymbiont genomes yield clues of tubeworm success.</title>
        <authorList>
            <person name="Li Y."/>
            <person name="Liles M.R."/>
            <person name="Halanych K.M."/>
        </authorList>
    </citation>
    <scope>NUCLEOTIDE SEQUENCE [LARGE SCALE GENOMIC DNA]</scope>
    <source>
        <strain evidence="6">A1464</strain>
    </source>
</reference>
<evidence type="ECO:0000313" key="7">
    <source>
        <dbReference type="Proteomes" id="UP000254266"/>
    </source>
</evidence>
<comment type="similarity">
    <text evidence="1 4">Belongs to the metallophosphoesterase superfamily. YfcE family.</text>
</comment>
<dbReference type="Gene3D" id="3.60.21.10">
    <property type="match status" value="1"/>
</dbReference>
<comment type="cofactor">
    <cofactor evidence="4">
        <name>a divalent metal cation</name>
        <dbReference type="ChEBI" id="CHEBI:60240"/>
    </cofactor>
</comment>
<dbReference type="GO" id="GO:0046872">
    <property type="term" value="F:metal ion binding"/>
    <property type="evidence" value="ECO:0007669"/>
    <property type="project" value="UniProtKB-KW"/>
</dbReference>
<organism evidence="6 7">
    <name type="scientific">endosymbiont of Galathealinum brachiosum</name>
    <dbReference type="NCBI Taxonomy" id="2200906"/>
    <lineage>
        <taxon>Bacteria</taxon>
        <taxon>Pseudomonadati</taxon>
        <taxon>Pseudomonadota</taxon>
        <taxon>Gammaproteobacteria</taxon>
        <taxon>sulfur-oxidizing symbionts</taxon>
    </lineage>
</organism>
<comment type="caution">
    <text evidence="6">The sequence shown here is derived from an EMBL/GenBank/DDBJ whole genome shotgun (WGS) entry which is preliminary data.</text>
</comment>
<name>A0A370DKW4_9GAMM</name>
<evidence type="ECO:0000256" key="2">
    <source>
        <dbReference type="ARBA" id="ARBA00022723"/>
    </source>
</evidence>
<evidence type="ECO:0000256" key="3">
    <source>
        <dbReference type="ARBA" id="ARBA00022801"/>
    </source>
</evidence>
<keyword evidence="2 4" id="KW-0479">Metal-binding</keyword>
<dbReference type="InterPro" id="IPR053193">
    <property type="entry name" value="MetalloPDE_YfcE-like"/>
</dbReference>
<dbReference type="Proteomes" id="UP000254266">
    <property type="component" value="Unassembled WGS sequence"/>
</dbReference>
<evidence type="ECO:0000313" key="6">
    <source>
        <dbReference type="EMBL" id="RDH84957.1"/>
    </source>
</evidence>
<dbReference type="Pfam" id="PF12850">
    <property type="entry name" value="Metallophos_2"/>
    <property type="match status" value="1"/>
</dbReference>